<dbReference type="EMBL" id="CYKH01000175">
    <property type="protein sequence ID" value="CUE75349.1"/>
    <property type="molecule type" value="Genomic_DNA"/>
</dbReference>
<feature type="region of interest" description="Disordered" evidence="1">
    <location>
        <begin position="560"/>
        <end position="679"/>
    </location>
</feature>
<feature type="compositionally biased region" description="Low complexity" evidence="1">
    <location>
        <begin position="598"/>
        <end position="607"/>
    </location>
</feature>
<sequence length="679" mass="74675">MPPSSEPPWRRITQSLSKYESDDDNDDEPLPHHVSAHNHHQPTLSVRSALDQFAARVLPLCFSATEMAANAIDACRATLVIQTMDTLKNRHTSEIAMRDGEVLSESMNIPLRPAHAQIIVSQHNAVWITALGDVVNGEQNMRRRGGGNVTGMGVSAFVSVRCGSRGGQRMLTHNNNNRAAVTSSPTLAPPPWRREVVPATTRSRREVEENGVITPADRRRHPFAPQQLWETCESPNIPSAAQHQKNLRRPVVGSGLERYFHHRPTEEDEEECDTNPFFAISMPPLRTTTQEEEEDDKEEESAGVVVTRARDHQRHAIAAGRQRVSGGRAHVAEHRRDNSAGAGTAAPLLPQFELNEHHNRMMMSAPRYPLLSSSSLPPPQDTVVEDTTYGAEDTSSSSFATDALERIRARYRVAQLALASESAAHSPLPLSQEDREDDSSIHVDTRGDDEGDGGSPLIVWSPSDLRKQLKASSPHRAKMFNTSSPRRGQAPSKTAATPSPRGSSSSSRFDHFMSSLEKQTQASRAGTVTTLDNVLRVLRAKQAAIDHKFAIERLSTPKKLSQHAQPVSAAVPFHQTLRRDDSKSQSPLRRADTIVVKRSSAATSRRSSFQESSAASTRSSITEVANQRRSIVRAQQQRQLHRGRESASFHCTSTTTASTAPSSFFSNETLQPPTSTSTS</sequence>
<evidence type="ECO:0000256" key="1">
    <source>
        <dbReference type="SAM" id="MobiDB-lite"/>
    </source>
</evidence>
<dbReference type="AlphaFoldDB" id="A0A0S4IMW8"/>
<feature type="compositionally biased region" description="Polar residues" evidence="1">
    <location>
        <begin position="667"/>
        <end position="679"/>
    </location>
</feature>
<proteinExistence type="predicted"/>
<dbReference type="VEuPathDB" id="TriTrypDB:BSAL_55950"/>
<feature type="region of interest" description="Disordered" evidence="1">
    <location>
        <begin position="372"/>
        <end position="397"/>
    </location>
</feature>
<evidence type="ECO:0000313" key="2">
    <source>
        <dbReference type="EMBL" id="CUE75349.1"/>
    </source>
</evidence>
<feature type="compositionally biased region" description="Polar residues" evidence="1">
    <location>
        <begin position="480"/>
        <end position="497"/>
    </location>
</feature>
<feature type="region of interest" description="Disordered" evidence="1">
    <location>
        <begin position="310"/>
        <end position="345"/>
    </location>
</feature>
<keyword evidence="3" id="KW-1185">Reference proteome</keyword>
<feature type="compositionally biased region" description="Low complexity" evidence="1">
    <location>
        <begin position="498"/>
        <end position="515"/>
    </location>
</feature>
<protein>
    <submittedName>
        <fullName evidence="2">Uncharacterized protein</fullName>
    </submittedName>
</protein>
<feature type="compositionally biased region" description="Polar residues" evidence="1">
    <location>
        <begin position="609"/>
        <end position="638"/>
    </location>
</feature>
<name>A0A0S4IMW8_BODSA</name>
<feature type="compositionally biased region" description="Basic and acidic residues" evidence="1">
    <location>
        <begin position="438"/>
        <end position="448"/>
    </location>
</feature>
<organism evidence="2 3">
    <name type="scientific">Bodo saltans</name>
    <name type="common">Flagellated protozoan</name>
    <dbReference type="NCBI Taxonomy" id="75058"/>
    <lineage>
        <taxon>Eukaryota</taxon>
        <taxon>Discoba</taxon>
        <taxon>Euglenozoa</taxon>
        <taxon>Kinetoplastea</taxon>
        <taxon>Metakinetoplastina</taxon>
        <taxon>Eubodonida</taxon>
        <taxon>Bodonidae</taxon>
        <taxon>Bodo</taxon>
    </lineage>
</organism>
<gene>
    <name evidence="2" type="ORF">BSAL_55950</name>
</gene>
<evidence type="ECO:0000313" key="3">
    <source>
        <dbReference type="Proteomes" id="UP000051952"/>
    </source>
</evidence>
<accession>A0A0S4IMW8</accession>
<reference evidence="3" key="1">
    <citation type="submission" date="2015-09" db="EMBL/GenBank/DDBJ databases">
        <authorList>
            <consortium name="Pathogen Informatics"/>
        </authorList>
    </citation>
    <scope>NUCLEOTIDE SEQUENCE [LARGE SCALE GENOMIC DNA]</scope>
    <source>
        <strain evidence="3">Lake Konstanz</strain>
    </source>
</reference>
<feature type="region of interest" description="Disordered" evidence="1">
    <location>
        <begin position="420"/>
        <end position="523"/>
    </location>
</feature>
<feature type="region of interest" description="Disordered" evidence="1">
    <location>
        <begin position="1"/>
        <end position="41"/>
    </location>
</feature>
<feature type="compositionally biased region" description="Low complexity" evidence="1">
    <location>
        <begin position="648"/>
        <end position="666"/>
    </location>
</feature>
<dbReference type="Proteomes" id="UP000051952">
    <property type="component" value="Unassembled WGS sequence"/>
</dbReference>